<keyword evidence="3" id="KW-1185">Reference proteome</keyword>
<feature type="compositionally biased region" description="Low complexity" evidence="1">
    <location>
        <begin position="314"/>
        <end position="329"/>
    </location>
</feature>
<proteinExistence type="predicted"/>
<dbReference type="Proteomes" id="UP000799436">
    <property type="component" value="Unassembled WGS sequence"/>
</dbReference>
<name>A0A6G1L5H0_9PEZI</name>
<dbReference type="AlphaFoldDB" id="A0A6G1L5H0"/>
<reference evidence="2" key="1">
    <citation type="journal article" date="2020" name="Stud. Mycol.">
        <title>101 Dothideomycetes genomes: a test case for predicting lifestyles and emergence of pathogens.</title>
        <authorList>
            <person name="Haridas S."/>
            <person name="Albert R."/>
            <person name="Binder M."/>
            <person name="Bloem J."/>
            <person name="Labutti K."/>
            <person name="Salamov A."/>
            <person name="Andreopoulos B."/>
            <person name="Baker S."/>
            <person name="Barry K."/>
            <person name="Bills G."/>
            <person name="Bluhm B."/>
            <person name="Cannon C."/>
            <person name="Castanera R."/>
            <person name="Culley D."/>
            <person name="Daum C."/>
            <person name="Ezra D."/>
            <person name="Gonzalez J."/>
            <person name="Henrissat B."/>
            <person name="Kuo A."/>
            <person name="Liang C."/>
            <person name="Lipzen A."/>
            <person name="Lutzoni F."/>
            <person name="Magnuson J."/>
            <person name="Mondo S."/>
            <person name="Nolan M."/>
            <person name="Ohm R."/>
            <person name="Pangilinan J."/>
            <person name="Park H.-J."/>
            <person name="Ramirez L."/>
            <person name="Alfaro M."/>
            <person name="Sun H."/>
            <person name="Tritt A."/>
            <person name="Yoshinaga Y."/>
            <person name="Zwiers L.-H."/>
            <person name="Turgeon B."/>
            <person name="Goodwin S."/>
            <person name="Spatafora J."/>
            <person name="Crous P."/>
            <person name="Grigoriev I."/>
        </authorList>
    </citation>
    <scope>NUCLEOTIDE SEQUENCE</scope>
    <source>
        <strain evidence="2">CBS 116005</strain>
    </source>
</reference>
<gene>
    <name evidence="2" type="ORF">EJ03DRAFT_365202</name>
</gene>
<organism evidence="2 3">
    <name type="scientific">Teratosphaeria nubilosa</name>
    <dbReference type="NCBI Taxonomy" id="161662"/>
    <lineage>
        <taxon>Eukaryota</taxon>
        <taxon>Fungi</taxon>
        <taxon>Dikarya</taxon>
        <taxon>Ascomycota</taxon>
        <taxon>Pezizomycotina</taxon>
        <taxon>Dothideomycetes</taxon>
        <taxon>Dothideomycetidae</taxon>
        <taxon>Mycosphaerellales</taxon>
        <taxon>Teratosphaeriaceae</taxon>
        <taxon>Teratosphaeria</taxon>
    </lineage>
</organism>
<sequence>MTMHPSLRNIKSYNMSTISKATRDRRDRFNQILKRHGYKPSQSQKDVSCSTRTCVFGSRAKGQQITSVAPAPAMAKRDDKKTPDVQQAQDPLRTIATSVEREILSVFEMYPQHSDTVNVVADTLKRILGAIAELRELRNVLVKLFVHAVSQVAVSRATIGQGFAVQNLSLKICDTVSDIIEGQEWEKTIILEGSTTPRALIRTQKDIKVFNAIVTGLRCVVRKLNGSLDDASNSSLSPVKSSSAMELMLRKSMAAHEKAWNGMWHHHRMLDQQDEDAAPSSKSRSQSLDRPSLEASGHPAQPPVKLVSNKRKASLPSPSQTLQSPPNSTDLPPPKKSRRLFQGGGVKWTNAETLALLKLSNSKEFQKCGMAARAALHKRWTDQNEPAQGKNRSGDAIGQHLKKLKDEGVTIESLEAKLAAARTSGAVTEV</sequence>
<feature type="compositionally biased region" description="Polar residues" evidence="1">
    <location>
        <begin position="280"/>
        <end position="289"/>
    </location>
</feature>
<accession>A0A6G1L5H0</accession>
<feature type="region of interest" description="Disordered" evidence="1">
    <location>
        <begin position="272"/>
        <end position="341"/>
    </location>
</feature>
<evidence type="ECO:0000313" key="2">
    <source>
        <dbReference type="EMBL" id="KAF2767832.1"/>
    </source>
</evidence>
<evidence type="ECO:0000256" key="1">
    <source>
        <dbReference type="SAM" id="MobiDB-lite"/>
    </source>
</evidence>
<feature type="region of interest" description="Disordered" evidence="1">
    <location>
        <begin position="66"/>
        <end position="89"/>
    </location>
</feature>
<protein>
    <submittedName>
        <fullName evidence="2">Uncharacterized protein</fullName>
    </submittedName>
</protein>
<evidence type="ECO:0000313" key="3">
    <source>
        <dbReference type="Proteomes" id="UP000799436"/>
    </source>
</evidence>
<dbReference type="OrthoDB" id="10359762at2759"/>
<dbReference type="EMBL" id="ML995851">
    <property type="protein sequence ID" value="KAF2767832.1"/>
    <property type="molecule type" value="Genomic_DNA"/>
</dbReference>